<sequence length="299" mass="33472">METPLSWGWTLATQISLCIALIIAFNIGGDGELENSTFNKNTMKRRASAAADVYFLSVRGGFRPLEQQTHLLKQMEKVAKIHDVEFVINISEFGQDDPLQMGIAHFPSLKVPWYTTNTSHGLGKRYFLKQIPLQAGKILDLIVVDTGSLQADLPKGNGIYTESEHLRWLTQTLEETDGDWRIVVGYDSLIACAELRDGKKINIVNKSIYNIYTKFGVNAYMSKQACANHYIREGSISHIGNLGPADEPFANGSVIVTREMHNGFFLHRVGLLEIVSYFINPASVVMSRSILQQQGKEFM</sequence>
<keyword evidence="1" id="KW-0472">Membrane</keyword>
<feature type="transmembrane region" description="Helical" evidence="1">
    <location>
        <begin position="6"/>
        <end position="27"/>
    </location>
</feature>
<keyword evidence="1" id="KW-0812">Transmembrane</keyword>
<dbReference type="Gene3D" id="3.60.21.10">
    <property type="match status" value="1"/>
</dbReference>
<evidence type="ECO:0000313" key="3">
    <source>
        <dbReference type="Proteomes" id="UP000631114"/>
    </source>
</evidence>
<dbReference type="Proteomes" id="UP000631114">
    <property type="component" value="Unassembled WGS sequence"/>
</dbReference>
<name>A0A835IG69_9MAGN</name>
<organism evidence="2 3">
    <name type="scientific">Coptis chinensis</name>
    <dbReference type="NCBI Taxonomy" id="261450"/>
    <lineage>
        <taxon>Eukaryota</taxon>
        <taxon>Viridiplantae</taxon>
        <taxon>Streptophyta</taxon>
        <taxon>Embryophyta</taxon>
        <taxon>Tracheophyta</taxon>
        <taxon>Spermatophyta</taxon>
        <taxon>Magnoliopsida</taxon>
        <taxon>Ranunculales</taxon>
        <taxon>Ranunculaceae</taxon>
        <taxon>Coptidoideae</taxon>
        <taxon>Coptis</taxon>
    </lineage>
</organism>
<dbReference type="SUPFAM" id="SSF56300">
    <property type="entry name" value="Metallo-dependent phosphatases"/>
    <property type="match status" value="1"/>
</dbReference>
<proteinExistence type="predicted"/>
<dbReference type="EMBL" id="JADFTS010000003">
    <property type="protein sequence ID" value="KAF9616559.1"/>
    <property type="molecule type" value="Genomic_DNA"/>
</dbReference>
<reference evidence="2 3" key="1">
    <citation type="submission" date="2020-10" db="EMBL/GenBank/DDBJ databases">
        <title>The Coptis chinensis genome and diversification of protoberbering-type alkaloids.</title>
        <authorList>
            <person name="Wang B."/>
            <person name="Shu S."/>
            <person name="Song C."/>
            <person name="Liu Y."/>
        </authorList>
    </citation>
    <scope>NUCLEOTIDE SEQUENCE [LARGE SCALE GENOMIC DNA]</scope>
    <source>
        <strain evidence="2">HL-2020</strain>
        <tissue evidence="2">Leaf</tissue>
    </source>
</reference>
<dbReference type="AlphaFoldDB" id="A0A835IG69"/>
<dbReference type="OrthoDB" id="411211at2759"/>
<keyword evidence="1" id="KW-1133">Transmembrane helix</keyword>
<comment type="caution">
    <text evidence="2">The sequence shown here is derived from an EMBL/GenBank/DDBJ whole genome shotgun (WGS) entry which is preliminary data.</text>
</comment>
<gene>
    <name evidence="2" type="ORF">IFM89_030326</name>
</gene>
<keyword evidence="3" id="KW-1185">Reference proteome</keyword>
<protein>
    <submittedName>
        <fullName evidence="2">Uncharacterized protein</fullName>
    </submittedName>
</protein>
<accession>A0A835IG69</accession>
<evidence type="ECO:0000256" key="1">
    <source>
        <dbReference type="SAM" id="Phobius"/>
    </source>
</evidence>
<evidence type="ECO:0000313" key="2">
    <source>
        <dbReference type="EMBL" id="KAF9616559.1"/>
    </source>
</evidence>
<dbReference type="InterPro" id="IPR029052">
    <property type="entry name" value="Metallo-depent_PP-like"/>
</dbReference>